<keyword evidence="2" id="KW-0413">Isomerase</keyword>
<evidence type="ECO:0000256" key="1">
    <source>
        <dbReference type="ARBA" id="ARBA00008754"/>
    </source>
</evidence>
<dbReference type="Pfam" id="PF02502">
    <property type="entry name" value="LacAB_rpiB"/>
    <property type="match status" value="1"/>
</dbReference>
<protein>
    <submittedName>
        <fullName evidence="2">Ribose 5-phosphate isomerase B</fullName>
        <ecNumber evidence="2">5.3.1.6</ecNumber>
    </submittedName>
</protein>
<dbReference type="SUPFAM" id="SSF89623">
    <property type="entry name" value="Ribose/Galactose isomerase RpiB/AlsB"/>
    <property type="match status" value="1"/>
</dbReference>
<dbReference type="NCBIfam" id="NF004051">
    <property type="entry name" value="PRK05571.1"/>
    <property type="match status" value="1"/>
</dbReference>
<evidence type="ECO:0000313" key="2">
    <source>
        <dbReference type="EMBL" id="BAR92087.1"/>
    </source>
</evidence>
<dbReference type="EC" id="5.3.1.6" evidence="2"/>
<dbReference type="Gene3D" id="3.40.1400.10">
    <property type="entry name" value="Sugar-phosphate isomerase, RpiB/LacA/LacB"/>
    <property type="match status" value="1"/>
</dbReference>
<reference evidence="2 3" key="1">
    <citation type="journal article" date="2015" name="Microbes Environ.">
        <title>An Efficient Strategy Developed for Next-Generation Sequencing of Endosymbiont Genomes Performed Using Crude DNA Isolated from Host Tissues: A Case Study of Blattabacterium cuenoti Inhabiting the Fat Bodies of Cockroaches.</title>
        <authorList>
            <person name="Kinjo Y."/>
            <person name="Saitoh S."/>
            <person name="Tokuda G."/>
        </authorList>
    </citation>
    <scope>NUCLEOTIDE SEQUENCE [LARGE SCALE GENOMIC DNA]</scope>
    <source>
        <strain evidence="2 3">BPAY</strain>
    </source>
</reference>
<dbReference type="InterPro" id="IPR003500">
    <property type="entry name" value="RpiB_LacA_LacB"/>
</dbReference>
<dbReference type="InterPro" id="IPR036569">
    <property type="entry name" value="RpiB_LacA_LacB_sf"/>
</dbReference>
<dbReference type="Proteomes" id="UP000217805">
    <property type="component" value="Chromosome"/>
</dbReference>
<comment type="similarity">
    <text evidence="1">Belongs to the LacAB/RpiB family.</text>
</comment>
<accession>A0ABM7EYR4</accession>
<proteinExistence type="inferred from homology"/>
<evidence type="ECO:0000313" key="3">
    <source>
        <dbReference type="Proteomes" id="UP000217805"/>
    </source>
</evidence>
<dbReference type="PIRSF" id="PIRSF005384">
    <property type="entry name" value="RpiB_LacA_B"/>
    <property type="match status" value="1"/>
</dbReference>
<sequence length="176" mass="20243">MINMPQYIENNKNFQIFDVYLFLFFLRKNGMLIAIGSDHTGVHYKYAINNFLMKQGHKIKDFGFSEYGKQVDYPDFVHPTAEFVNQGKANFGIIICGSGNGAAMTANKYKKIRAALVWKKEIAVLARKHNNANIISFPARFINQNEIIEIVEIFLKTNFEGGRHKIRIEKIPINPQ</sequence>
<dbReference type="GO" id="GO:0004751">
    <property type="term" value="F:ribose-5-phosphate isomerase activity"/>
    <property type="evidence" value="ECO:0007669"/>
    <property type="project" value="UniProtKB-EC"/>
</dbReference>
<name>A0ABM7EYR4_9FLAO</name>
<dbReference type="PANTHER" id="PTHR30345">
    <property type="entry name" value="RIBOSE-5-PHOSPHATE ISOMERASE B"/>
    <property type="match status" value="1"/>
</dbReference>
<dbReference type="NCBIfam" id="TIGR00689">
    <property type="entry name" value="rpiB_lacA_lacB"/>
    <property type="match status" value="1"/>
</dbReference>
<organism evidence="2 3">
    <name type="scientific">Blattabacterium cuenoti BPAY</name>
    <dbReference type="NCBI Taxonomy" id="1457031"/>
    <lineage>
        <taxon>Bacteria</taxon>
        <taxon>Pseudomonadati</taxon>
        <taxon>Bacteroidota</taxon>
        <taxon>Flavobacteriia</taxon>
        <taxon>Flavobacteriales</taxon>
        <taxon>Blattabacteriaceae</taxon>
        <taxon>Blattabacterium</taxon>
    </lineage>
</organism>
<dbReference type="PANTHER" id="PTHR30345:SF0">
    <property type="entry name" value="DNA DAMAGE-REPAIR_TOLERATION PROTEIN DRT102"/>
    <property type="match status" value="1"/>
</dbReference>
<dbReference type="EMBL" id="AP014609">
    <property type="protein sequence ID" value="BAR92087.1"/>
    <property type="molecule type" value="Genomic_DNA"/>
</dbReference>
<keyword evidence="3" id="KW-1185">Reference proteome</keyword>
<gene>
    <name evidence="2" type="primary">rpiB</name>
    <name evidence="2" type="ORF">BPAY_352</name>
</gene>